<comment type="pathway">
    <text evidence="3">Cell wall biogenesis; peptidoglycan biosynthesis.</text>
</comment>
<evidence type="ECO:0000259" key="29">
    <source>
        <dbReference type="Pfam" id="PF00912"/>
    </source>
</evidence>
<dbReference type="Gene3D" id="3.40.710.10">
    <property type="entry name" value="DD-peptidase/beta-lactamase superfamily"/>
    <property type="match status" value="1"/>
</dbReference>
<evidence type="ECO:0000256" key="11">
    <source>
        <dbReference type="ARBA" id="ARBA00022676"/>
    </source>
</evidence>
<evidence type="ECO:0000256" key="18">
    <source>
        <dbReference type="ARBA" id="ARBA00022989"/>
    </source>
</evidence>
<dbReference type="GO" id="GO:0009002">
    <property type="term" value="F:serine-type D-Ala-D-Ala carboxypeptidase activity"/>
    <property type="evidence" value="ECO:0007669"/>
    <property type="project" value="UniProtKB-EC"/>
</dbReference>
<evidence type="ECO:0000256" key="9">
    <source>
        <dbReference type="ARBA" id="ARBA00022645"/>
    </source>
</evidence>
<dbReference type="FunFam" id="1.10.3810.10:FF:000001">
    <property type="entry name" value="Penicillin-binding protein 1A"/>
    <property type="match status" value="1"/>
</dbReference>
<dbReference type="GO" id="GO:0005886">
    <property type="term" value="C:plasma membrane"/>
    <property type="evidence" value="ECO:0007669"/>
    <property type="project" value="UniProtKB-SubCell"/>
</dbReference>
<dbReference type="SUPFAM" id="SSF56601">
    <property type="entry name" value="beta-lactamase/transpeptidase-like"/>
    <property type="match status" value="1"/>
</dbReference>
<comment type="catalytic activity">
    <reaction evidence="23">
        <text>Preferential cleavage: (Ac)2-L-Lys-D-Ala-|-D-Ala. Also transpeptidation of peptidyl-alanyl moieties that are N-acyl substituents of D-alanine.</text>
        <dbReference type="EC" id="3.4.16.4"/>
    </reaction>
</comment>
<evidence type="ECO:0000256" key="10">
    <source>
        <dbReference type="ARBA" id="ARBA00022670"/>
    </source>
</evidence>
<evidence type="ECO:0000259" key="28">
    <source>
        <dbReference type="Pfam" id="PF00905"/>
    </source>
</evidence>
<dbReference type="GO" id="GO:0008658">
    <property type="term" value="F:penicillin binding"/>
    <property type="evidence" value="ECO:0007669"/>
    <property type="project" value="InterPro"/>
</dbReference>
<evidence type="ECO:0000256" key="17">
    <source>
        <dbReference type="ARBA" id="ARBA00022984"/>
    </source>
</evidence>
<evidence type="ECO:0000256" key="15">
    <source>
        <dbReference type="ARBA" id="ARBA00022960"/>
    </source>
</evidence>
<dbReference type="Gene3D" id="1.10.3810.10">
    <property type="entry name" value="Biosynthetic peptidoglycan transglycosylase-like"/>
    <property type="match status" value="1"/>
</dbReference>
<keyword evidence="10" id="KW-0645">Protease</keyword>
<evidence type="ECO:0000256" key="25">
    <source>
        <dbReference type="ARBA" id="ARBA00049902"/>
    </source>
</evidence>
<dbReference type="RefSeq" id="WP_125126148.1">
    <property type="nucleotide sequence ID" value="NZ_RHJS01000002.1"/>
</dbReference>
<dbReference type="InterPro" id="IPR023346">
    <property type="entry name" value="Lysozyme-like_dom_sf"/>
</dbReference>
<reference evidence="30" key="1">
    <citation type="submission" date="2018-10" db="EMBL/GenBank/DDBJ databases">
        <title>Schaedlerella arabinophila gen. nov. sp. nov., isolated from the mouse intestinal tract and comparative analysis with the genome of the closely related altered Schaedler flora strain ASF502.</title>
        <authorList>
            <person name="Miyake S."/>
            <person name="Soh M."/>
            <person name="Seedorf H."/>
        </authorList>
    </citation>
    <scope>NUCLEOTIDE SEQUENCE [LARGE SCALE GENOMIC DNA]</scope>
    <source>
        <strain evidence="30">DSM 106076</strain>
    </source>
</reference>
<evidence type="ECO:0000256" key="27">
    <source>
        <dbReference type="SAM" id="MobiDB-lite"/>
    </source>
</evidence>
<keyword evidence="9" id="KW-0121">Carboxypeptidase</keyword>
<evidence type="ECO:0000256" key="2">
    <source>
        <dbReference type="ARBA" id="ARBA00004401"/>
    </source>
</evidence>
<comment type="similarity">
    <text evidence="5">In the N-terminal section; belongs to the glycosyltransferase 51 family.</text>
</comment>
<comment type="caution">
    <text evidence="30">The sequence shown here is derived from an EMBL/GenBank/DDBJ whole genome shotgun (WGS) entry which is preliminary data.</text>
</comment>
<dbReference type="GO" id="GO:0008360">
    <property type="term" value="P:regulation of cell shape"/>
    <property type="evidence" value="ECO:0007669"/>
    <property type="project" value="UniProtKB-KW"/>
</dbReference>
<evidence type="ECO:0000313" key="31">
    <source>
        <dbReference type="Proteomes" id="UP000274920"/>
    </source>
</evidence>
<keyword evidence="19" id="KW-0472">Membrane</keyword>
<dbReference type="Proteomes" id="UP000274920">
    <property type="component" value="Unassembled WGS sequence"/>
</dbReference>
<keyword evidence="22" id="KW-0961">Cell wall biogenesis/degradation</keyword>
<evidence type="ECO:0000256" key="7">
    <source>
        <dbReference type="ARBA" id="ARBA00018638"/>
    </source>
</evidence>
<dbReference type="GO" id="GO:0046677">
    <property type="term" value="P:response to antibiotic"/>
    <property type="evidence" value="ECO:0007669"/>
    <property type="project" value="UniProtKB-KW"/>
</dbReference>
<dbReference type="Pfam" id="PF00905">
    <property type="entry name" value="Transpeptidase"/>
    <property type="match status" value="1"/>
</dbReference>
<dbReference type="EC" id="2.4.99.28" evidence="24"/>
<sequence length="852" mass="93575">MNYGKEHLEKRKKEISSKKNMQKKRVGVRFFKALIICVLLLAVVGVGGVGYFVKKILDNSPTVTPSQVKPTGYISVVRAKDGTKTEEFLRAGSNRVYKSIDEIPDYLGKAFVAIEDERFYQHNGIDLQGIIRAGVKGVTSGNFDEGASTLTQQLIKNNVFINFMDEKTFYDRLQRKIQEQFLAIEIEKQMSKDEILEAYMNTINLGQSCLGVQSASERYFGKDVSELTLSESALIAGITQSPSGYDPVLHPEANRSRREDVLDKMLEQNYITQAAYDEAMADSDAVYERIIPTPPVQNTTPYSYFNDQLYEQLVQDLQERKGYTEAQAVALVLSGGLDITSTQDLRVQAICDEEVANDAVYPPGTEYGLDFALTIYRAEGDPENYSKEMLAEYITNAWGREYPLLFSSPEEADQAINEYKSTLGITEADKVEEWRDITPQPQASVVLMDQHTGEVLAVVGGRGQKTASLSLNRATDSMRQPGSCFKPLSTYAPAIDAAGYTLATPIQDDKPFEYPNDPTKKAHNWDNVYRGSATVRFAILHSMNVCALKTLQAITPQLGYDYLINFGFTTLVNYDDPKNPEYTDVQLPTALGGITHGVTNLELTAAYATIANNGTYIKPILYSKVLDHDGNVLLENEIKDTHQVLKDTTAALLTSALQDVITKGTGTAAQMYNMPVAGKTGTSEYSRDLWLSAYTPYFTASVWGGYDCGKPMENIYNQVWHEVLWKNIMERVHEGLPRQEFNMPAGIQQKTICQQSGFLATSSCYPVVTEYFAENAPTVSCSGHYRAPAVEEKDDDEDDDGTTSGDDSTTGSEGSTGGTSGDTTGGTSGGSTSGGTADTPSGGTDTGGTSTE</sequence>
<keyword evidence="15" id="KW-0133">Cell shape</keyword>
<protein>
    <recommendedName>
        <fullName evidence="7">Penicillin-binding protein 1A</fullName>
        <ecNumber evidence="24">2.4.99.28</ecNumber>
        <ecNumber evidence="6">3.4.16.4</ecNumber>
    </recommendedName>
</protein>
<name>A0A426DBS2_9FIRM</name>
<keyword evidence="21" id="KW-0511">Multifunctional enzyme</keyword>
<proteinExistence type="inferred from homology"/>
<organism evidence="30 31">
    <name type="scientific">Schaedlerella arabinosiphila</name>
    <dbReference type="NCBI Taxonomy" id="2044587"/>
    <lineage>
        <taxon>Bacteria</taxon>
        <taxon>Bacillati</taxon>
        <taxon>Bacillota</taxon>
        <taxon>Clostridia</taxon>
        <taxon>Lachnospirales</taxon>
        <taxon>Lachnospiraceae</taxon>
        <taxon>Schaedlerella</taxon>
    </lineage>
</organism>
<dbReference type="InterPro" id="IPR001264">
    <property type="entry name" value="Glyco_trans_51"/>
</dbReference>
<comment type="function">
    <text evidence="1">Cell wall formation. Synthesis of cross-linked peptidoglycan from the lipid intermediates. The enzyme has a penicillin-insensitive transglycosylase N-terminal domain (formation of linear glycan strands) and a penicillin-sensitive transpeptidase C-terminal domain (cross-linking of the peptide subunits).</text>
</comment>
<comment type="similarity">
    <text evidence="4">In the C-terminal section; belongs to the transpeptidase family.</text>
</comment>
<keyword evidence="17" id="KW-0573">Peptidoglycan synthesis</keyword>
<dbReference type="InterPro" id="IPR012338">
    <property type="entry name" value="Beta-lactam/transpept-like"/>
</dbReference>
<dbReference type="AlphaFoldDB" id="A0A426DBS2"/>
<dbReference type="UniPathway" id="UPA00219"/>
<evidence type="ECO:0000256" key="24">
    <source>
        <dbReference type="ARBA" id="ARBA00044770"/>
    </source>
</evidence>
<feature type="compositionally biased region" description="Gly residues" evidence="27">
    <location>
        <begin position="814"/>
        <end position="833"/>
    </location>
</feature>
<dbReference type="PANTHER" id="PTHR32282:SF11">
    <property type="entry name" value="PENICILLIN-BINDING PROTEIN 1B"/>
    <property type="match status" value="1"/>
</dbReference>
<feature type="domain" description="Glycosyl transferase family 51" evidence="29">
    <location>
        <begin position="86"/>
        <end position="265"/>
    </location>
</feature>
<evidence type="ECO:0000256" key="6">
    <source>
        <dbReference type="ARBA" id="ARBA00012448"/>
    </source>
</evidence>
<feature type="compositionally biased region" description="Acidic residues" evidence="27">
    <location>
        <begin position="792"/>
        <end position="801"/>
    </location>
</feature>
<evidence type="ECO:0000256" key="1">
    <source>
        <dbReference type="ARBA" id="ARBA00002624"/>
    </source>
</evidence>
<dbReference type="Pfam" id="PF00912">
    <property type="entry name" value="Transgly"/>
    <property type="match status" value="1"/>
</dbReference>
<evidence type="ECO:0000256" key="14">
    <source>
        <dbReference type="ARBA" id="ARBA00022801"/>
    </source>
</evidence>
<evidence type="ECO:0000256" key="5">
    <source>
        <dbReference type="ARBA" id="ARBA00007739"/>
    </source>
</evidence>
<keyword evidence="16" id="KW-0735">Signal-anchor</keyword>
<keyword evidence="31" id="KW-1185">Reference proteome</keyword>
<evidence type="ECO:0000256" key="12">
    <source>
        <dbReference type="ARBA" id="ARBA00022679"/>
    </source>
</evidence>
<dbReference type="InterPro" id="IPR050396">
    <property type="entry name" value="Glycosyltr_51/Transpeptidase"/>
</dbReference>
<comment type="catalytic activity">
    <reaction evidence="25">
        <text>[GlcNAc-(1-&gt;4)-Mur2Ac(oyl-L-Ala-gamma-D-Glu-L-Lys-D-Ala-D-Ala)](n)-di-trans,octa-cis-undecaprenyl diphosphate + beta-D-GlcNAc-(1-&gt;4)-Mur2Ac(oyl-L-Ala-gamma-D-Glu-L-Lys-D-Ala-D-Ala)-di-trans,octa-cis-undecaprenyl diphosphate = [GlcNAc-(1-&gt;4)-Mur2Ac(oyl-L-Ala-gamma-D-Glu-L-Lys-D-Ala-D-Ala)](n+1)-di-trans,octa-cis-undecaprenyl diphosphate + di-trans,octa-cis-undecaprenyl diphosphate + H(+)</text>
        <dbReference type="Rhea" id="RHEA:23708"/>
        <dbReference type="Rhea" id="RHEA-COMP:9602"/>
        <dbReference type="Rhea" id="RHEA-COMP:9603"/>
        <dbReference type="ChEBI" id="CHEBI:15378"/>
        <dbReference type="ChEBI" id="CHEBI:58405"/>
        <dbReference type="ChEBI" id="CHEBI:60033"/>
        <dbReference type="ChEBI" id="CHEBI:78435"/>
        <dbReference type="EC" id="2.4.99.28"/>
    </reaction>
</comment>
<gene>
    <name evidence="30" type="ORF">EBB54_02125</name>
</gene>
<evidence type="ECO:0000313" key="30">
    <source>
        <dbReference type="EMBL" id="RRK30306.1"/>
    </source>
</evidence>
<dbReference type="GO" id="GO:0006508">
    <property type="term" value="P:proteolysis"/>
    <property type="evidence" value="ECO:0007669"/>
    <property type="project" value="UniProtKB-KW"/>
</dbReference>
<feature type="compositionally biased region" description="Low complexity" evidence="27">
    <location>
        <begin position="802"/>
        <end position="813"/>
    </location>
</feature>
<keyword evidence="12 30" id="KW-0808">Transferase</keyword>
<evidence type="ECO:0000256" key="3">
    <source>
        <dbReference type="ARBA" id="ARBA00004752"/>
    </source>
</evidence>
<comment type="subcellular location">
    <subcellularLocation>
        <location evidence="2">Cell membrane</location>
        <topology evidence="2">Single-pass type II membrane protein</topology>
    </subcellularLocation>
</comment>
<dbReference type="EMBL" id="RHJS01000002">
    <property type="protein sequence ID" value="RRK30306.1"/>
    <property type="molecule type" value="Genomic_DNA"/>
</dbReference>
<feature type="compositionally biased region" description="Low complexity" evidence="27">
    <location>
        <begin position="834"/>
        <end position="852"/>
    </location>
</feature>
<dbReference type="InterPro" id="IPR001460">
    <property type="entry name" value="PCN-bd_Tpept"/>
</dbReference>
<evidence type="ECO:0000256" key="13">
    <source>
        <dbReference type="ARBA" id="ARBA00022692"/>
    </source>
</evidence>
<keyword evidence="11" id="KW-0328">Glycosyltransferase</keyword>
<evidence type="ECO:0000256" key="16">
    <source>
        <dbReference type="ARBA" id="ARBA00022968"/>
    </source>
</evidence>
<accession>A0A426DBS2</accession>
<keyword evidence="14" id="KW-0378">Hydrolase</keyword>
<evidence type="ECO:0000256" key="23">
    <source>
        <dbReference type="ARBA" id="ARBA00034000"/>
    </source>
</evidence>
<dbReference type="PANTHER" id="PTHR32282">
    <property type="entry name" value="BINDING PROTEIN TRANSPEPTIDASE, PUTATIVE-RELATED"/>
    <property type="match status" value="1"/>
</dbReference>
<evidence type="ECO:0000256" key="22">
    <source>
        <dbReference type="ARBA" id="ARBA00023316"/>
    </source>
</evidence>
<keyword evidence="20" id="KW-0046">Antibiotic resistance</keyword>
<feature type="region of interest" description="Disordered" evidence="27">
    <location>
        <begin position="790"/>
        <end position="852"/>
    </location>
</feature>
<keyword evidence="13" id="KW-0812">Transmembrane</keyword>
<dbReference type="InterPro" id="IPR036950">
    <property type="entry name" value="PBP_transglycosylase"/>
</dbReference>
<dbReference type="GO" id="GO:0009252">
    <property type="term" value="P:peptidoglycan biosynthetic process"/>
    <property type="evidence" value="ECO:0007669"/>
    <property type="project" value="UniProtKB-UniPathway"/>
</dbReference>
<evidence type="ECO:0000256" key="20">
    <source>
        <dbReference type="ARBA" id="ARBA00023251"/>
    </source>
</evidence>
<dbReference type="GO" id="GO:0071555">
    <property type="term" value="P:cell wall organization"/>
    <property type="evidence" value="ECO:0007669"/>
    <property type="project" value="UniProtKB-KW"/>
</dbReference>
<dbReference type="GO" id="GO:0030288">
    <property type="term" value="C:outer membrane-bounded periplasmic space"/>
    <property type="evidence" value="ECO:0007669"/>
    <property type="project" value="TreeGrafter"/>
</dbReference>
<dbReference type="EC" id="3.4.16.4" evidence="6"/>
<keyword evidence="18" id="KW-1133">Transmembrane helix</keyword>
<keyword evidence="8" id="KW-1003">Cell membrane</keyword>
<evidence type="ECO:0000256" key="26">
    <source>
        <dbReference type="ARBA" id="ARBA00060592"/>
    </source>
</evidence>
<feature type="domain" description="Penicillin-binding protein transpeptidase" evidence="28">
    <location>
        <begin position="444"/>
        <end position="687"/>
    </location>
</feature>
<dbReference type="SUPFAM" id="SSF53955">
    <property type="entry name" value="Lysozyme-like"/>
    <property type="match status" value="1"/>
</dbReference>
<dbReference type="GO" id="GO:0008955">
    <property type="term" value="F:peptidoglycan glycosyltransferase activity"/>
    <property type="evidence" value="ECO:0007669"/>
    <property type="project" value="UniProtKB-EC"/>
</dbReference>
<evidence type="ECO:0000256" key="8">
    <source>
        <dbReference type="ARBA" id="ARBA00022475"/>
    </source>
</evidence>
<comment type="pathway">
    <text evidence="26">Glycan biosynthesis.</text>
</comment>
<evidence type="ECO:0000256" key="21">
    <source>
        <dbReference type="ARBA" id="ARBA00023268"/>
    </source>
</evidence>
<evidence type="ECO:0000256" key="19">
    <source>
        <dbReference type="ARBA" id="ARBA00023136"/>
    </source>
</evidence>
<evidence type="ECO:0000256" key="4">
    <source>
        <dbReference type="ARBA" id="ARBA00007090"/>
    </source>
</evidence>